<accession>A0AAF0XSV3</accession>
<dbReference type="InterPro" id="IPR011990">
    <property type="entry name" value="TPR-like_helical_dom_sf"/>
</dbReference>
<feature type="transmembrane region" description="Helical" evidence="6">
    <location>
        <begin position="144"/>
        <end position="167"/>
    </location>
</feature>
<dbReference type="EMBL" id="CP093350">
    <property type="protein sequence ID" value="WOH13683.1"/>
    <property type="molecule type" value="Genomic_DNA"/>
</dbReference>
<reference evidence="7" key="2">
    <citation type="submission" date="2022-03" db="EMBL/GenBank/DDBJ databases">
        <title>Draft title - Genomic analysis of global carrot germplasm unveils the trajectory of domestication and the origin of high carotenoid orange carrot.</title>
        <authorList>
            <person name="Iorizzo M."/>
            <person name="Ellison S."/>
            <person name="Senalik D."/>
            <person name="Macko-Podgorni A."/>
            <person name="Grzebelus D."/>
            <person name="Bostan H."/>
            <person name="Rolling W."/>
            <person name="Curaba J."/>
            <person name="Simon P."/>
        </authorList>
    </citation>
    <scope>NUCLEOTIDE SEQUENCE</scope>
    <source>
        <tissue evidence="7">Leaf</tissue>
    </source>
</reference>
<dbReference type="InterPro" id="IPR001708">
    <property type="entry name" value="YidC/ALB3/OXA1/COX18"/>
</dbReference>
<evidence type="ECO:0000313" key="7">
    <source>
        <dbReference type="EMBL" id="WOH13683.1"/>
    </source>
</evidence>
<name>A0AAF0XSV3_DAUCS</name>
<comment type="subcellular location">
    <subcellularLocation>
        <location evidence="1">Membrane</location>
        <topology evidence="1">Multi-pass membrane protein</topology>
    </subcellularLocation>
</comment>
<dbReference type="GO" id="GO:0005743">
    <property type="term" value="C:mitochondrial inner membrane"/>
    <property type="evidence" value="ECO:0007669"/>
    <property type="project" value="TreeGrafter"/>
</dbReference>
<dbReference type="PANTHER" id="PTHR12428">
    <property type="entry name" value="OXA1"/>
    <property type="match status" value="1"/>
</dbReference>
<sequence length="580" mass="64829">MTFRTSFSLLSKLTRHRRQLAYKNPIFLHSTTILTSPSSPFLRRHSFSSNHPPDFKPEQVSTRPEFSDHGFDYGLFNTVPDAVDEQSDFKPDPDSVTIRPDFSDQGFDSEIGSTMAGVVTEQDSIFPIRALISVLDGYHDFSGFSWWVIISSSVFAFRIAMFPVIIYQLSMLKQISMLLPKLPPPFPRPFSGKSYVEQFKYFTKERKAVGCPSLVWHIVPAVIQMPCFILGVTTIRRMALNHHPGFENGGVLWFQDLTQMPYGVWGAVFPLLVAGLHVTNVALTFGKMSINEWPDRMRLMLRGYKFILDGLVLPMFIVGFFIPQGGSVYWVANSVSTLIQHLFIGNASVRSYFGLPVKDGPGKGLAKNENTQVDEALGVTLVDTSVKHPKKVSAKDLSPKELVNLSIQMLAKGDKQKAVPLLRLALKKDPEHIRSLIVLGQTLLQDGMLAEAVENLDHAVSNILLAGPPSKVEEIDQLILASMWCGVAYIRNGRSAEGIPHLERIGHMNEPADAKSKAHYYDGLLMLASALVNEGRKPEAEKYLNKAVAYSSAYNVYLEHLHKEDDHIVSDMVNNKRKGQ</sequence>
<dbReference type="PANTHER" id="PTHR12428:SF65">
    <property type="entry name" value="CYTOCHROME C OXIDASE ASSEMBLY PROTEIN COX18, MITOCHONDRIAL"/>
    <property type="match status" value="1"/>
</dbReference>
<dbReference type="GO" id="GO:0032979">
    <property type="term" value="P:protein insertion into mitochondrial inner membrane from matrix"/>
    <property type="evidence" value="ECO:0007669"/>
    <property type="project" value="TreeGrafter"/>
</dbReference>
<keyword evidence="5 6" id="KW-0472">Membrane</keyword>
<evidence type="ECO:0000256" key="1">
    <source>
        <dbReference type="ARBA" id="ARBA00004141"/>
    </source>
</evidence>
<dbReference type="AlphaFoldDB" id="A0AAF0XSV3"/>
<comment type="similarity">
    <text evidence="2">Belongs to the OXA1/ALB3/YidC (TC 2.A.9.2) family.</text>
</comment>
<keyword evidence="3 6" id="KW-0812">Transmembrane</keyword>
<keyword evidence="8" id="KW-1185">Reference proteome</keyword>
<feature type="transmembrane region" description="Helical" evidence="6">
    <location>
        <begin position="214"/>
        <end position="235"/>
    </location>
</feature>
<dbReference type="KEGG" id="dcr:108198614"/>
<feature type="transmembrane region" description="Helical" evidence="6">
    <location>
        <begin position="262"/>
        <end position="285"/>
    </location>
</feature>
<dbReference type="Pfam" id="PF13181">
    <property type="entry name" value="TPR_8"/>
    <property type="match status" value="1"/>
</dbReference>
<dbReference type="Gene3D" id="1.25.40.10">
    <property type="entry name" value="Tetratricopeptide repeat domain"/>
    <property type="match status" value="1"/>
</dbReference>
<evidence type="ECO:0000256" key="6">
    <source>
        <dbReference type="SAM" id="Phobius"/>
    </source>
</evidence>
<dbReference type="InterPro" id="IPR019734">
    <property type="entry name" value="TPR_rpt"/>
</dbReference>
<dbReference type="Proteomes" id="UP000077755">
    <property type="component" value="Chromosome 8"/>
</dbReference>
<evidence type="ECO:0000256" key="2">
    <source>
        <dbReference type="ARBA" id="ARBA00010583"/>
    </source>
</evidence>
<reference evidence="7" key="1">
    <citation type="journal article" date="2016" name="Nat. Genet.">
        <title>A high-quality carrot genome assembly provides new insights into carotenoid accumulation and asterid genome evolution.</title>
        <authorList>
            <person name="Iorizzo M."/>
            <person name="Ellison S."/>
            <person name="Senalik D."/>
            <person name="Zeng P."/>
            <person name="Satapoomin P."/>
            <person name="Huang J."/>
            <person name="Bowman M."/>
            <person name="Iovene M."/>
            <person name="Sanseverino W."/>
            <person name="Cavagnaro P."/>
            <person name="Yildiz M."/>
            <person name="Macko-Podgorni A."/>
            <person name="Moranska E."/>
            <person name="Grzebelus E."/>
            <person name="Grzebelus D."/>
            <person name="Ashrafi H."/>
            <person name="Zheng Z."/>
            <person name="Cheng S."/>
            <person name="Spooner D."/>
            <person name="Van Deynze A."/>
            <person name="Simon P."/>
        </authorList>
    </citation>
    <scope>NUCLEOTIDE SEQUENCE</scope>
    <source>
        <tissue evidence="7">Leaf</tissue>
    </source>
</reference>
<keyword evidence="4 6" id="KW-1133">Transmembrane helix</keyword>
<organism evidence="7 8">
    <name type="scientific">Daucus carota subsp. sativus</name>
    <name type="common">Carrot</name>
    <dbReference type="NCBI Taxonomy" id="79200"/>
    <lineage>
        <taxon>Eukaryota</taxon>
        <taxon>Viridiplantae</taxon>
        <taxon>Streptophyta</taxon>
        <taxon>Embryophyta</taxon>
        <taxon>Tracheophyta</taxon>
        <taxon>Spermatophyta</taxon>
        <taxon>Magnoliopsida</taxon>
        <taxon>eudicotyledons</taxon>
        <taxon>Gunneridae</taxon>
        <taxon>Pentapetalae</taxon>
        <taxon>asterids</taxon>
        <taxon>campanulids</taxon>
        <taxon>Apiales</taxon>
        <taxon>Apiaceae</taxon>
        <taxon>Apioideae</taxon>
        <taxon>Scandiceae</taxon>
        <taxon>Daucinae</taxon>
        <taxon>Daucus</taxon>
        <taxon>Daucus sect. Daucus</taxon>
    </lineage>
</organism>
<proteinExistence type="inferred from homology"/>
<evidence type="ECO:0000256" key="3">
    <source>
        <dbReference type="ARBA" id="ARBA00022692"/>
    </source>
</evidence>
<evidence type="ECO:0000256" key="5">
    <source>
        <dbReference type="ARBA" id="ARBA00023136"/>
    </source>
</evidence>
<dbReference type="GO" id="GO:0032977">
    <property type="term" value="F:membrane insertase activity"/>
    <property type="evidence" value="ECO:0007669"/>
    <property type="project" value="InterPro"/>
</dbReference>
<evidence type="ECO:0000256" key="4">
    <source>
        <dbReference type="ARBA" id="ARBA00022989"/>
    </source>
</evidence>
<gene>
    <name evidence="7" type="ORF">DCAR_0833194</name>
</gene>
<evidence type="ECO:0000313" key="8">
    <source>
        <dbReference type="Proteomes" id="UP000077755"/>
    </source>
</evidence>
<feature type="transmembrane region" description="Helical" evidence="6">
    <location>
        <begin position="306"/>
        <end position="332"/>
    </location>
</feature>
<dbReference type="SUPFAM" id="SSF48452">
    <property type="entry name" value="TPR-like"/>
    <property type="match status" value="1"/>
</dbReference>
<protein>
    <submittedName>
        <fullName evidence="7">Uncharacterized protein</fullName>
    </submittedName>
</protein>